<dbReference type="GO" id="GO:0003677">
    <property type="term" value="F:DNA binding"/>
    <property type="evidence" value="ECO:0007669"/>
    <property type="project" value="InterPro"/>
</dbReference>
<feature type="domain" description="NAC" evidence="1">
    <location>
        <begin position="1"/>
        <end position="29"/>
    </location>
</feature>
<reference evidence="2" key="1">
    <citation type="submission" date="2023-04" db="EMBL/GenBank/DDBJ databases">
        <authorList>
            <person name="Vijverberg K."/>
            <person name="Xiong W."/>
            <person name="Schranz E."/>
        </authorList>
    </citation>
    <scope>NUCLEOTIDE SEQUENCE</scope>
</reference>
<gene>
    <name evidence="2" type="ORF">LSALG_LOCUS4758</name>
</gene>
<sequence>MHEYRMKDDDLANQGVAQEAYVICKVFEKRGVVTLLANPNNITSLENERLTNVPVNDDVMLTQSDLAPMLCNNDTQEVEDGSKGKLADMSNLDDLGQNAINMFFIDGFADDDDDRLKLDAFLQDDFLD</sequence>
<dbReference type="InterPro" id="IPR003441">
    <property type="entry name" value="NAC-dom"/>
</dbReference>
<dbReference type="GO" id="GO:0006355">
    <property type="term" value="P:regulation of DNA-templated transcription"/>
    <property type="evidence" value="ECO:0007669"/>
    <property type="project" value="InterPro"/>
</dbReference>
<dbReference type="PROSITE" id="PS51005">
    <property type="entry name" value="NAC"/>
    <property type="match status" value="1"/>
</dbReference>
<dbReference type="AlphaFoldDB" id="A0AA35Y7X9"/>
<keyword evidence="3" id="KW-1185">Reference proteome</keyword>
<organism evidence="2 3">
    <name type="scientific">Lactuca saligna</name>
    <name type="common">Willowleaf lettuce</name>
    <dbReference type="NCBI Taxonomy" id="75948"/>
    <lineage>
        <taxon>Eukaryota</taxon>
        <taxon>Viridiplantae</taxon>
        <taxon>Streptophyta</taxon>
        <taxon>Embryophyta</taxon>
        <taxon>Tracheophyta</taxon>
        <taxon>Spermatophyta</taxon>
        <taxon>Magnoliopsida</taxon>
        <taxon>eudicotyledons</taxon>
        <taxon>Gunneridae</taxon>
        <taxon>Pentapetalae</taxon>
        <taxon>asterids</taxon>
        <taxon>campanulids</taxon>
        <taxon>Asterales</taxon>
        <taxon>Asteraceae</taxon>
        <taxon>Cichorioideae</taxon>
        <taxon>Cichorieae</taxon>
        <taxon>Lactucinae</taxon>
        <taxon>Lactuca</taxon>
    </lineage>
</organism>
<dbReference type="EMBL" id="OX465086">
    <property type="protein sequence ID" value="CAI9264092.1"/>
    <property type="molecule type" value="Genomic_DNA"/>
</dbReference>
<proteinExistence type="predicted"/>
<evidence type="ECO:0000313" key="3">
    <source>
        <dbReference type="Proteomes" id="UP001177003"/>
    </source>
</evidence>
<protein>
    <recommendedName>
        <fullName evidence="1">NAC domain-containing protein</fullName>
    </recommendedName>
</protein>
<dbReference type="Proteomes" id="UP001177003">
    <property type="component" value="Chromosome 0"/>
</dbReference>
<evidence type="ECO:0000313" key="2">
    <source>
        <dbReference type="EMBL" id="CAI9264092.1"/>
    </source>
</evidence>
<name>A0AA35Y7X9_LACSI</name>
<accession>A0AA35Y7X9</accession>
<evidence type="ECO:0000259" key="1">
    <source>
        <dbReference type="PROSITE" id="PS51005"/>
    </source>
</evidence>